<evidence type="ECO:0000256" key="14">
    <source>
        <dbReference type="PROSITE-ProRule" id="PRU00076"/>
    </source>
</evidence>
<reference evidence="20" key="5">
    <citation type="submission" date="2025-09" db="UniProtKB">
        <authorList>
            <consortium name="Ensembl"/>
        </authorList>
    </citation>
    <scope>IDENTIFICATION</scope>
</reference>
<dbReference type="SUPFAM" id="SSF49854">
    <property type="entry name" value="Spermadhesin, CUB domain"/>
    <property type="match status" value="1"/>
</dbReference>
<accession>A0A4W3HTE5</accession>
<dbReference type="SUPFAM" id="SSF57535">
    <property type="entry name" value="Complement control module/SCR domain"/>
    <property type="match status" value="2"/>
</dbReference>
<dbReference type="Gene3D" id="2.10.70.10">
    <property type="entry name" value="Complement Module, domain 1"/>
    <property type="match status" value="2"/>
</dbReference>
<feature type="domain" description="Sushi" evidence="19">
    <location>
        <begin position="338"/>
        <end position="400"/>
    </location>
</feature>
<dbReference type="GO" id="GO:0005576">
    <property type="term" value="C:extracellular region"/>
    <property type="evidence" value="ECO:0007669"/>
    <property type="project" value="UniProtKB-SubCell"/>
</dbReference>
<evidence type="ECO:0000256" key="11">
    <source>
        <dbReference type="ARBA" id="ARBA00040464"/>
    </source>
</evidence>
<evidence type="ECO:0000256" key="7">
    <source>
        <dbReference type="ARBA" id="ARBA00022737"/>
    </source>
</evidence>
<evidence type="ECO:0000256" key="12">
    <source>
        <dbReference type="ARBA" id="ARBA00041872"/>
    </source>
</evidence>
<dbReference type="CDD" id="cd00041">
    <property type="entry name" value="CUB"/>
    <property type="match status" value="1"/>
</dbReference>
<dbReference type="OMA" id="YCAECRG"/>
<evidence type="ECO:0000259" key="17">
    <source>
        <dbReference type="PROSITE" id="PS50026"/>
    </source>
</evidence>
<dbReference type="InterPro" id="IPR043504">
    <property type="entry name" value="Peptidase_S1_PA_chymotrypsin"/>
</dbReference>
<evidence type="ECO:0000313" key="20">
    <source>
        <dbReference type="Ensembl" id="ENSCMIP00000018595.1"/>
    </source>
</evidence>
<dbReference type="GO" id="GO:0006508">
    <property type="term" value="P:proteolysis"/>
    <property type="evidence" value="ECO:0007669"/>
    <property type="project" value="InterPro"/>
</dbReference>
<evidence type="ECO:0000259" key="19">
    <source>
        <dbReference type="PROSITE" id="PS50923"/>
    </source>
</evidence>
<dbReference type="FunFam" id="2.10.25.10:FF:000610">
    <property type="entry name" value="protein HEG homolog 1 isoform X1"/>
    <property type="match status" value="1"/>
</dbReference>
<feature type="domain" description="Peptidase S1" evidence="18">
    <location>
        <begin position="401"/>
        <end position="679"/>
    </location>
</feature>
<keyword evidence="2" id="KW-0964">Secreted</keyword>
<reference evidence="21" key="2">
    <citation type="journal article" date="2007" name="PLoS Biol.">
        <title>Survey sequencing and comparative analysis of the elephant shark (Callorhinchus milii) genome.</title>
        <authorList>
            <person name="Venkatesh B."/>
            <person name="Kirkness E.F."/>
            <person name="Loh Y.H."/>
            <person name="Halpern A.L."/>
            <person name="Lee A.P."/>
            <person name="Johnson J."/>
            <person name="Dandona N."/>
            <person name="Viswanathan L.D."/>
            <person name="Tay A."/>
            <person name="Venter J.C."/>
            <person name="Strausberg R.L."/>
            <person name="Brenner S."/>
        </authorList>
    </citation>
    <scope>NUCLEOTIDE SEQUENCE [LARGE SCALE GENOMIC DNA]</scope>
</reference>
<keyword evidence="4" id="KW-0721">Serine protease homolog</keyword>
<dbReference type="InterPro" id="IPR035914">
    <property type="entry name" value="Sperma_CUB_dom_sf"/>
</dbReference>
<feature type="domain" description="Sushi" evidence="19">
    <location>
        <begin position="235"/>
        <end position="300"/>
    </location>
</feature>
<evidence type="ECO:0000256" key="4">
    <source>
        <dbReference type="ARBA" id="ARBA00022542"/>
    </source>
</evidence>
<dbReference type="PROSITE" id="PS01180">
    <property type="entry name" value="CUB"/>
    <property type="match status" value="1"/>
</dbReference>
<dbReference type="Pfam" id="PF00084">
    <property type="entry name" value="Sushi"/>
    <property type="match status" value="2"/>
</dbReference>
<feature type="disulfide bond" evidence="14">
    <location>
        <begin position="221"/>
        <end position="230"/>
    </location>
</feature>
<comment type="subcellular location">
    <subcellularLocation>
        <location evidence="1">Secreted</location>
    </subcellularLocation>
</comment>
<feature type="domain" description="CUB" evidence="16">
    <location>
        <begin position="87"/>
        <end position="195"/>
    </location>
</feature>
<evidence type="ECO:0000313" key="21">
    <source>
        <dbReference type="Proteomes" id="UP000314986"/>
    </source>
</evidence>
<evidence type="ECO:0000259" key="16">
    <source>
        <dbReference type="PROSITE" id="PS01180"/>
    </source>
</evidence>
<dbReference type="Gene3D" id="2.40.10.10">
    <property type="entry name" value="Trypsin-like serine proteases"/>
    <property type="match status" value="1"/>
</dbReference>
<evidence type="ECO:0000256" key="13">
    <source>
        <dbReference type="ARBA" id="ARBA00042985"/>
    </source>
</evidence>
<dbReference type="SMART" id="SM00042">
    <property type="entry name" value="CUB"/>
    <property type="match status" value="1"/>
</dbReference>
<dbReference type="InParanoid" id="A0A4W3HTE5"/>
<dbReference type="PANTHER" id="PTHR24254">
    <property type="entry name" value="PROTHROMBIN"/>
    <property type="match status" value="1"/>
</dbReference>
<dbReference type="CDD" id="cd00033">
    <property type="entry name" value="CCP"/>
    <property type="match status" value="2"/>
</dbReference>
<dbReference type="STRING" id="7868.ENSCMIP00000018595"/>
<dbReference type="PROSITE" id="PS50026">
    <property type="entry name" value="EGF_3"/>
    <property type="match status" value="1"/>
</dbReference>
<dbReference type="Gene3D" id="2.10.25.10">
    <property type="entry name" value="Laminin"/>
    <property type="match status" value="1"/>
</dbReference>
<evidence type="ECO:0000256" key="1">
    <source>
        <dbReference type="ARBA" id="ARBA00004613"/>
    </source>
</evidence>
<dbReference type="PROSITE" id="PS50240">
    <property type="entry name" value="TRYPSIN_DOM"/>
    <property type="match status" value="1"/>
</dbReference>
<dbReference type="PROSITE" id="PS01186">
    <property type="entry name" value="EGF_2"/>
    <property type="match status" value="1"/>
</dbReference>
<dbReference type="PANTHER" id="PTHR24254:SF9">
    <property type="entry name" value="INACTIVE SERINE PROTEASE PAMR1"/>
    <property type="match status" value="1"/>
</dbReference>
<dbReference type="InterPro" id="IPR000436">
    <property type="entry name" value="Sushi_SCR_CCP_dom"/>
</dbReference>
<evidence type="ECO:0000256" key="10">
    <source>
        <dbReference type="ARBA" id="ARBA00037622"/>
    </source>
</evidence>
<evidence type="ECO:0000256" key="6">
    <source>
        <dbReference type="ARBA" id="ARBA00022729"/>
    </source>
</evidence>
<dbReference type="Ensembl" id="ENSCMIT00000018945.1">
    <property type="protein sequence ID" value="ENSCMIP00000018595.1"/>
    <property type="gene ID" value="ENSCMIG00000008742.1"/>
</dbReference>
<organism evidence="20 21">
    <name type="scientific">Callorhinchus milii</name>
    <name type="common">Ghost shark</name>
    <dbReference type="NCBI Taxonomy" id="7868"/>
    <lineage>
        <taxon>Eukaryota</taxon>
        <taxon>Metazoa</taxon>
        <taxon>Chordata</taxon>
        <taxon>Craniata</taxon>
        <taxon>Vertebrata</taxon>
        <taxon>Chondrichthyes</taxon>
        <taxon>Holocephali</taxon>
        <taxon>Chimaeriformes</taxon>
        <taxon>Callorhinchidae</taxon>
        <taxon>Callorhinchus</taxon>
    </lineage>
</organism>
<dbReference type="SMART" id="SM00181">
    <property type="entry name" value="EGF"/>
    <property type="match status" value="2"/>
</dbReference>
<protein>
    <recommendedName>
        <fullName evidence="11">Inactive serine protease PAMR1</fullName>
    </recommendedName>
    <alternativeName>
        <fullName evidence="13">Peptidase domain-containing protein associated with muscle regeneration 1</fullName>
    </alternativeName>
    <alternativeName>
        <fullName evidence="12">Regeneration-associated muscle protease homolog</fullName>
    </alternativeName>
</protein>
<reference evidence="21" key="1">
    <citation type="journal article" date="2006" name="Science">
        <title>Ancient noncoding elements conserved in the human genome.</title>
        <authorList>
            <person name="Venkatesh B."/>
            <person name="Kirkness E.F."/>
            <person name="Loh Y.H."/>
            <person name="Halpern A.L."/>
            <person name="Lee A.P."/>
            <person name="Johnson J."/>
            <person name="Dandona N."/>
            <person name="Viswanathan L.D."/>
            <person name="Tay A."/>
            <person name="Venter J.C."/>
            <person name="Strausberg R.L."/>
            <person name="Brenner S."/>
        </authorList>
    </citation>
    <scope>NUCLEOTIDE SEQUENCE [LARGE SCALE GENOMIC DNA]</scope>
</reference>
<dbReference type="InterPro" id="IPR000859">
    <property type="entry name" value="CUB_dom"/>
</dbReference>
<feature type="domain" description="EGF-like" evidence="17">
    <location>
        <begin position="194"/>
        <end position="231"/>
    </location>
</feature>
<reference evidence="21" key="3">
    <citation type="journal article" date="2014" name="Nature">
        <title>Elephant shark genome provides unique insights into gnathostome evolution.</title>
        <authorList>
            <consortium name="International Elephant Shark Genome Sequencing Consortium"/>
            <person name="Venkatesh B."/>
            <person name="Lee A.P."/>
            <person name="Ravi V."/>
            <person name="Maurya A.K."/>
            <person name="Lian M.M."/>
            <person name="Swann J.B."/>
            <person name="Ohta Y."/>
            <person name="Flajnik M.F."/>
            <person name="Sutoh Y."/>
            <person name="Kasahara M."/>
            <person name="Hoon S."/>
            <person name="Gangu V."/>
            <person name="Roy S.W."/>
            <person name="Irimia M."/>
            <person name="Korzh V."/>
            <person name="Kondrychyn I."/>
            <person name="Lim Z.W."/>
            <person name="Tay B.H."/>
            <person name="Tohari S."/>
            <person name="Kong K.W."/>
            <person name="Ho S."/>
            <person name="Lorente-Galdos B."/>
            <person name="Quilez J."/>
            <person name="Marques-Bonet T."/>
            <person name="Raney B.J."/>
            <person name="Ingham P.W."/>
            <person name="Tay A."/>
            <person name="Hillier L.W."/>
            <person name="Minx P."/>
            <person name="Boehm T."/>
            <person name="Wilson R.K."/>
            <person name="Brenner S."/>
            <person name="Warren W.C."/>
        </authorList>
    </citation>
    <scope>NUCLEOTIDE SEQUENCE [LARGE SCALE GENOMIC DNA]</scope>
</reference>
<dbReference type="CDD" id="cd00054">
    <property type="entry name" value="EGF_CA"/>
    <property type="match status" value="1"/>
</dbReference>
<evidence type="ECO:0000256" key="8">
    <source>
        <dbReference type="ARBA" id="ARBA00023157"/>
    </source>
</evidence>
<keyword evidence="7" id="KW-0677">Repeat</keyword>
<evidence type="ECO:0000256" key="15">
    <source>
        <dbReference type="PROSITE-ProRule" id="PRU00302"/>
    </source>
</evidence>
<dbReference type="Pfam" id="PF00089">
    <property type="entry name" value="Trypsin"/>
    <property type="match status" value="1"/>
</dbReference>
<comment type="function">
    <text evidence="10">May play a role in regeneration of skeletal muscle.</text>
</comment>
<dbReference type="AlphaFoldDB" id="A0A4W3HTE5"/>
<proteinExistence type="predicted"/>
<sequence length="679" mass="73609">MCRGCCETERIECGCAGSDQRVGYSVPCCRNQHGECDSCLIHPGCVIFDNCKACHNGSWGTLDDFYVKGLYCSECQPGWSGGDCMRCGAMVNASRGDIILESYPSNSHCEWSLSVNPNFSVELRFAMLSVEFDYLCQYDYIEVRDGDNVDSKILGRFCGNERPPIIRSSGSSLHLLFVSDGYKSFDGFFATFEQVDACASSPCLHDGACVRDGAGRGRCACLAGYTGSRCEHESQSCAVPRAPLNGHQTVLADSGHLHQAAVPAGTVVQFTCKYSFVLSGSAKRTCQGGAWTGTQPACIKACKQPKVPNLVRQRVLSKQLQTRRTPVHKLYSILQDKVKSPISPTKLPLRSSVVLPKGFYQPHTQLEYECTSALHRRLGSRKRTCLKTGKWSGRTPTCVPICGKLENFSPQKLGAMEWPWQAAIYQRTSWGSDMPLRPPGWMLACSGAMLNQRSVAVAAHCVTELSKTTLVRAADVTVVLGKRPQLGDHPEEESSQQSMGVSAILVHPSYDPVLLDSDIAIIKLSDKGRITDHVQPVCLPSGAQVLATSPGVVMGWHTQGIVPAAGAQPGSGNHSMGVGALQVVDSAQCERSFEEEGVFVSITENMFCGRRQPGGFWAICPPESGGLAVFPAPGSTSSALTWYLAGLVSWGLGKDCRGELLTVYTNVLPFRAWLEKNMK</sequence>
<reference evidence="20" key="4">
    <citation type="submission" date="2025-08" db="UniProtKB">
        <authorList>
            <consortium name="Ensembl"/>
        </authorList>
    </citation>
    <scope>IDENTIFICATION</scope>
</reference>
<dbReference type="SMART" id="SM00020">
    <property type="entry name" value="Tryp_SPc"/>
    <property type="match status" value="1"/>
</dbReference>
<dbReference type="GO" id="GO:0004252">
    <property type="term" value="F:serine-type endopeptidase activity"/>
    <property type="evidence" value="ECO:0007669"/>
    <property type="project" value="InterPro"/>
</dbReference>
<evidence type="ECO:0000256" key="9">
    <source>
        <dbReference type="ARBA" id="ARBA00023180"/>
    </source>
</evidence>
<dbReference type="PROSITE" id="PS50923">
    <property type="entry name" value="SUSHI"/>
    <property type="match status" value="2"/>
</dbReference>
<dbReference type="Proteomes" id="UP000314986">
    <property type="component" value="Unassembled WGS sequence"/>
</dbReference>
<comment type="caution">
    <text evidence="14">Lacks conserved residue(s) required for the propagation of feature annotation.</text>
</comment>
<evidence type="ECO:0000259" key="18">
    <source>
        <dbReference type="PROSITE" id="PS50240"/>
    </source>
</evidence>
<dbReference type="Pfam" id="PF00431">
    <property type="entry name" value="CUB"/>
    <property type="match status" value="1"/>
</dbReference>
<dbReference type="PROSITE" id="PS00022">
    <property type="entry name" value="EGF_1"/>
    <property type="match status" value="1"/>
</dbReference>
<dbReference type="InterPro" id="IPR001881">
    <property type="entry name" value="EGF-like_Ca-bd_dom"/>
</dbReference>
<dbReference type="InterPro" id="IPR051659">
    <property type="entry name" value="Serine_Protease_S1-Domain"/>
</dbReference>
<dbReference type="Gene3D" id="2.60.120.290">
    <property type="entry name" value="Spermadhesin, CUB domain"/>
    <property type="match status" value="1"/>
</dbReference>
<name>A0A4W3HTE5_CALMI</name>
<dbReference type="InterPro" id="IPR000742">
    <property type="entry name" value="EGF"/>
</dbReference>
<dbReference type="SUPFAM" id="SSF57196">
    <property type="entry name" value="EGF/Laminin"/>
    <property type="match status" value="1"/>
</dbReference>
<evidence type="ECO:0000256" key="5">
    <source>
        <dbReference type="ARBA" id="ARBA00022659"/>
    </source>
</evidence>
<evidence type="ECO:0000256" key="2">
    <source>
        <dbReference type="ARBA" id="ARBA00022525"/>
    </source>
</evidence>
<dbReference type="Pfam" id="PF00008">
    <property type="entry name" value="EGF"/>
    <property type="match status" value="1"/>
</dbReference>
<keyword evidence="9" id="KW-0325">Glycoprotein</keyword>
<evidence type="ECO:0000256" key="3">
    <source>
        <dbReference type="ARBA" id="ARBA00022536"/>
    </source>
</evidence>
<dbReference type="InterPro" id="IPR001254">
    <property type="entry name" value="Trypsin_dom"/>
</dbReference>
<dbReference type="FunFam" id="2.60.120.290:FF:000005">
    <property type="entry name" value="Procollagen C-endopeptidase enhancer 1"/>
    <property type="match status" value="1"/>
</dbReference>
<keyword evidence="6" id="KW-0732">Signal</keyword>
<keyword evidence="8 14" id="KW-1015">Disulfide bond</keyword>
<dbReference type="SUPFAM" id="SSF50494">
    <property type="entry name" value="Trypsin-like serine proteases"/>
    <property type="match status" value="1"/>
</dbReference>
<dbReference type="GeneTree" id="ENSGT00940000154234"/>
<keyword evidence="3 14" id="KW-0245">EGF-like domain</keyword>
<dbReference type="SMART" id="SM00032">
    <property type="entry name" value="CCP"/>
    <property type="match status" value="2"/>
</dbReference>
<dbReference type="SMART" id="SM00179">
    <property type="entry name" value="EGF_CA"/>
    <property type="match status" value="1"/>
</dbReference>
<dbReference type="InterPro" id="IPR009003">
    <property type="entry name" value="Peptidase_S1_PA"/>
</dbReference>
<keyword evidence="21" id="KW-1185">Reference proteome</keyword>
<dbReference type="CDD" id="cd00190">
    <property type="entry name" value="Tryp_SPc"/>
    <property type="match status" value="1"/>
</dbReference>
<dbReference type="GO" id="GO:0005509">
    <property type="term" value="F:calcium ion binding"/>
    <property type="evidence" value="ECO:0007669"/>
    <property type="project" value="InterPro"/>
</dbReference>
<dbReference type="InterPro" id="IPR035976">
    <property type="entry name" value="Sushi/SCR/CCP_sf"/>
</dbReference>
<dbReference type="FunFam" id="2.40.10.10:FF:000068">
    <property type="entry name" value="transmembrane protease serine 2"/>
    <property type="match status" value="1"/>
</dbReference>
<keyword evidence="5 15" id="KW-0768">Sushi</keyword>